<feature type="region of interest" description="Disordered" evidence="1">
    <location>
        <begin position="1"/>
        <end position="32"/>
    </location>
</feature>
<feature type="compositionally biased region" description="Polar residues" evidence="1">
    <location>
        <begin position="253"/>
        <end position="264"/>
    </location>
</feature>
<reference evidence="2 3" key="1">
    <citation type="journal article" date="2024" name="J Genomics">
        <title>Draft genome sequencing and assembly of Favolaschia claudopus CIRM-BRFM 2984 isolated from oak limbs.</title>
        <authorList>
            <person name="Navarro D."/>
            <person name="Drula E."/>
            <person name="Chaduli D."/>
            <person name="Cazenave R."/>
            <person name="Ahrendt S."/>
            <person name="Wang J."/>
            <person name="Lipzen A."/>
            <person name="Daum C."/>
            <person name="Barry K."/>
            <person name="Grigoriev I.V."/>
            <person name="Favel A."/>
            <person name="Rosso M.N."/>
            <person name="Martin F."/>
        </authorList>
    </citation>
    <scope>NUCLEOTIDE SEQUENCE [LARGE SCALE GENOMIC DNA]</scope>
    <source>
        <strain evidence="2 3">CIRM-BRFM 2984</strain>
    </source>
</reference>
<accession>A0AAW0DYT8</accession>
<gene>
    <name evidence="2" type="ORF">R3P38DRAFT_1374519</name>
</gene>
<sequence length="414" mass="45188">MSQAFADRESPCSDRQSLSKFTSLSSGGDERRDTILDVASFSAEGFTEFNLDLSCLSTSPSPSPPPSPFASAELPFPPYLHSSAPSSPRRVSFSAEPPPSIEHPLSPIRPSTSPRLSVSSVPSTGPGSSTWPVSRVGHGTPIDRGRRSAWAGNADDAGGEDEVAEDGVLFSTVRSRSIDSAPPPSQRSISPLMEWSYISPPLKERRHSLSLLPEITSRLELPEMTHPSPAAEWATTTQRVVLASSPAPVALEASTSTPELSASETTHETHFESARQSAEELCTPPDDEERTVVEDRQREELDEGAGLDDSMHAAVNQGLGLIPGGMTWFDVGLLPGPTRDCDTPSVYSCDQQEQIQSAQHIVRPHSGLAQSEVDLRERPTTTRDGVGSNLWWKRFWSRLRRLRAMLRRRRRTDC</sequence>
<dbReference type="AlphaFoldDB" id="A0AAW0DYT8"/>
<protein>
    <submittedName>
        <fullName evidence="2">Uncharacterized protein</fullName>
    </submittedName>
</protein>
<dbReference type="EMBL" id="JAWWNJ010000005">
    <property type="protein sequence ID" value="KAK7056019.1"/>
    <property type="molecule type" value="Genomic_DNA"/>
</dbReference>
<proteinExistence type="predicted"/>
<feature type="region of interest" description="Disordered" evidence="1">
    <location>
        <begin position="53"/>
        <end position="168"/>
    </location>
</feature>
<feature type="compositionally biased region" description="Basic and acidic residues" evidence="1">
    <location>
        <begin position="290"/>
        <end position="299"/>
    </location>
</feature>
<organism evidence="2 3">
    <name type="scientific">Favolaschia claudopus</name>
    <dbReference type="NCBI Taxonomy" id="2862362"/>
    <lineage>
        <taxon>Eukaryota</taxon>
        <taxon>Fungi</taxon>
        <taxon>Dikarya</taxon>
        <taxon>Basidiomycota</taxon>
        <taxon>Agaricomycotina</taxon>
        <taxon>Agaricomycetes</taxon>
        <taxon>Agaricomycetidae</taxon>
        <taxon>Agaricales</taxon>
        <taxon>Marasmiineae</taxon>
        <taxon>Mycenaceae</taxon>
        <taxon>Favolaschia</taxon>
    </lineage>
</organism>
<feature type="compositionally biased region" description="Basic and acidic residues" evidence="1">
    <location>
        <begin position="1"/>
        <end position="12"/>
    </location>
</feature>
<evidence type="ECO:0000256" key="1">
    <source>
        <dbReference type="SAM" id="MobiDB-lite"/>
    </source>
</evidence>
<keyword evidence="3" id="KW-1185">Reference proteome</keyword>
<feature type="compositionally biased region" description="Low complexity" evidence="1">
    <location>
        <begin position="117"/>
        <end position="134"/>
    </location>
</feature>
<comment type="caution">
    <text evidence="2">The sequence shown here is derived from an EMBL/GenBank/DDBJ whole genome shotgun (WGS) entry which is preliminary data.</text>
</comment>
<evidence type="ECO:0000313" key="3">
    <source>
        <dbReference type="Proteomes" id="UP001362999"/>
    </source>
</evidence>
<name>A0AAW0DYT8_9AGAR</name>
<evidence type="ECO:0000313" key="2">
    <source>
        <dbReference type="EMBL" id="KAK7056019.1"/>
    </source>
</evidence>
<dbReference type="Proteomes" id="UP001362999">
    <property type="component" value="Unassembled WGS sequence"/>
</dbReference>
<feature type="compositionally biased region" description="Polar residues" evidence="1">
    <location>
        <begin position="13"/>
        <end position="26"/>
    </location>
</feature>
<feature type="region of interest" description="Disordered" evidence="1">
    <location>
        <begin position="251"/>
        <end position="305"/>
    </location>
</feature>